<keyword evidence="1" id="KW-0808">Transferase</keyword>
<keyword evidence="4" id="KW-0255">Endonuclease</keyword>
<dbReference type="InterPro" id="IPR012337">
    <property type="entry name" value="RNaseH-like_sf"/>
</dbReference>
<organism evidence="10 11">
    <name type="scientific">Lolium multiflorum</name>
    <name type="common">Italian ryegrass</name>
    <name type="synonym">Lolium perenne subsp. multiflorum</name>
    <dbReference type="NCBI Taxonomy" id="4521"/>
    <lineage>
        <taxon>Eukaryota</taxon>
        <taxon>Viridiplantae</taxon>
        <taxon>Streptophyta</taxon>
        <taxon>Embryophyta</taxon>
        <taxon>Tracheophyta</taxon>
        <taxon>Spermatophyta</taxon>
        <taxon>Magnoliopsida</taxon>
        <taxon>Liliopsida</taxon>
        <taxon>Poales</taxon>
        <taxon>Poaceae</taxon>
        <taxon>BOP clade</taxon>
        <taxon>Pooideae</taxon>
        <taxon>Poodae</taxon>
        <taxon>Poeae</taxon>
        <taxon>Poeae Chloroplast Group 2 (Poeae type)</taxon>
        <taxon>Loliodinae</taxon>
        <taxon>Loliinae</taxon>
        <taxon>Lolium</taxon>
    </lineage>
</organism>
<sequence>MASVCSPRRQLAPTVGHEVALAGVHIRAGILDINGERTVSALVQRIYNMDFINDNAGCFANGGKFPQNGRTIEFGSIRVYFGTVPVRQRLSPVLVAPDPPRWLCAGRAAGSVEVMMAGAVNTGKGAVEEGDERAASTRPAKPPLERDAGIAGASSAPPATPLQAAMHTLATPIAQNIDPAKAQEELEATRKALLTGGADIIRAQRELNLTLREYNAAHGFASVSAHAARIPENRLKARNLDQDLRKEVLTGKSASVSVSIVEKPKYSSPDKTIKAAKAAVELCESLSGDELAKQQERVKELLKTIEQQNAEQLAKLNEAVASKSARSTKNAGSKSQGQASSPHPDKRREREKNARQMTVYDPVLAGKQKAGQHDAGRKSQGADRGYAKGGYAGNNHAGRYETGQNYRAARVAYVDEEMPPPGYRQARAAEPEEYDESDSEVERTRVHRNPLGERLGERCLPDRDARHRLDRVHLSAIVEYSYALGDPMQPAVQAEPEQSNPHQQQYRDNRNNKRREDFPDRRYASQQVAAVQENYDASGSQRQKTGSQPWAGPKKQWVEKKPWGQKKNWQEPVKYTMEAAMDQPCRWHTPNPDHPSNHLTKDCSWTKFLMQKGAVKDAQAPGGPVQQQQQLPPPPPLTGANALPVQPQPNRQQYQQVNRVEENRDQPPPPAPLGRNVYEDPHLCMVVFVTEPTDRQSVHRRSMEVNAVMPAVPKYMLWSDQEITWSFKDHPKIMPNPGGYALVVDPIMKGPETRVKFSKVLIDNGSSINIMYKHTMRVPRELAEHSLNVRKDAKPVRQPLRRFAEDRRKIIGEEVTKLLVAGFIVEVTHTEWLANPVMVEKKKDENLEALAPKVWRMCIDYTNLNKACPRDPFPLPRIDQVIDSTAGLVEREEEGKTVQRPVYYLSEVLSSSKQNYPHFQKMTYGVFMAATKLKHYFEEHPMKVVSEAPISDIMGNKDASGRIAKWAIQLSPYVPVYERRDAIKSQALADFLVDWAEIQYKPPEHKIEYWKMHFDGSKLKEGLGAGVVLTSPKGDHLRYVLQVHFRASNNVAEYEALIHGLKVAKEIGALRIICYGDSDLVVQQCSGDWDAKDANMASYRFHVQKIAGFFEGCEFHHVPRAENEAADALSKLGSSRQEIPPGIALAHLRVPSIKPSPESESIFVPESHVVPMEIDEGNPGTVPVNSGTATPMPEEAMLVDSMDIDMPVFVVREAPSWVKPIKEFLVNGTLPVDENESRRIQRRSKAYTIINGEVYKRSVTGVLQRCVEPEEGREMLEEIHRGECGHHASSRALVAKVFRHGFYWPTALDNAEDLVRKCNGCQRYAKQNHTPASGLKTIPLTWPFAVWCLDMVGPFKTARGNMTHILVMVDKFTKWLEVKPIAKCDGHTAVKFLKDVILRYGYPHSIITDNGTNFAQGEFKRFCEDKNIRLDLCSVAHPQGNGQVERTNALVLSGIKPRLIDAMEKSPGCWIDELPSVLWSLRTTPNRSTGYTPFFMVYGAEAVIPTDILHDSPRVQLYTEEEVKEARENDVDLLEEARELALARTAIYQQNLRRYHSRKVNPRVFREGDLVLRLVQRTEGRHKLSPPWEGPFIVSKALHNDAYYLIDAQEWKKGKADKSGEETKRPWNVALLRPFYS</sequence>
<dbReference type="SUPFAM" id="SSF56672">
    <property type="entry name" value="DNA/RNA polymerases"/>
    <property type="match status" value="1"/>
</dbReference>
<feature type="compositionally biased region" description="Basic and acidic residues" evidence="7">
    <location>
        <begin position="505"/>
        <end position="515"/>
    </location>
</feature>
<dbReference type="EMBL" id="JAUUTY010000005">
    <property type="protein sequence ID" value="KAK1629483.1"/>
    <property type="molecule type" value="Genomic_DNA"/>
</dbReference>
<dbReference type="PANTHER" id="PTHR48475:SF2">
    <property type="entry name" value="RIBONUCLEASE H"/>
    <property type="match status" value="1"/>
</dbReference>
<dbReference type="CDD" id="cd09279">
    <property type="entry name" value="RNase_HI_like"/>
    <property type="match status" value="1"/>
</dbReference>
<feature type="compositionally biased region" description="Polar residues" evidence="7">
    <location>
        <begin position="324"/>
        <end position="341"/>
    </location>
</feature>
<evidence type="ECO:0000256" key="5">
    <source>
        <dbReference type="ARBA" id="ARBA00022801"/>
    </source>
</evidence>
<dbReference type="PROSITE" id="PS50879">
    <property type="entry name" value="RNASE_H_1"/>
    <property type="match status" value="1"/>
</dbReference>
<name>A0AAD8RQR5_LOLMU</name>
<protein>
    <submittedName>
        <fullName evidence="10">Uncharacterized protein</fullName>
    </submittedName>
</protein>
<dbReference type="PANTHER" id="PTHR48475">
    <property type="entry name" value="RIBONUCLEASE H"/>
    <property type="match status" value="1"/>
</dbReference>
<keyword evidence="3" id="KW-0540">Nuclease</keyword>
<comment type="caution">
    <text evidence="10">The sequence shown here is derived from an EMBL/GenBank/DDBJ whole genome shotgun (WGS) entry which is preliminary data.</text>
</comment>
<feature type="domain" description="Integrase catalytic" evidence="9">
    <location>
        <begin position="1335"/>
        <end position="1501"/>
    </location>
</feature>
<dbReference type="Gene3D" id="3.30.420.10">
    <property type="entry name" value="Ribonuclease H-like superfamily/Ribonuclease H"/>
    <property type="match status" value="2"/>
</dbReference>
<accession>A0AAD8RQR5</accession>
<keyword evidence="6" id="KW-0695">RNA-directed DNA polymerase</keyword>
<dbReference type="SUPFAM" id="SSF53098">
    <property type="entry name" value="Ribonuclease H-like"/>
    <property type="match status" value="2"/>
</dbReference>
<dbReference type="InterPro" id="IPR001584">
    <property type="entry name" value="Integrase_cat-core"/>
</dbReference>
<evidence type="ECO:0000313" key="11">
    <source>
        <dbReference type="Proteomes" id="UP001231189"/>
    </source>
</evidence>
<dbReference type="Proteomes" id="UP001231189">
    <property type="component" value="Unassembled WGS sequence"/>
</dbReference>
<feature type="compositionally biased region" description="Basic and acidic residues" evidence="7">
    <location>
        <begin position="371"/>
        <end position="381"/>
    </location>
</feature>
<evidence type="ECO:0000256" key="4">
    <source>
        <dbReference type="ARBA" id="ARBA00022759"/>
    </source>
</evidence>
<keyword evidence="11" id="KW-1185">Reference proteome</keyword>
<feature type="compositionally biased region" description="Basic and acidic residues" evidence="7">
    <location>
        <begin position="343"/>
        <end position="354"/>
    </location>
</feature>
<feature type="compositionally biased region" description="Low complexity" evidence="7">
    <location>
        <begin position="619"/>
        <end position="630"/>
    </location>
</feature>
<evidence type="ECO:0000256" key="6">
    <source>
        <dbReference type="ARBA" id="ARBA00022918"/>
    </source>
</evidence>
<evidence type="ECO:0000259" key="9">
    <source>
        <dbReference type="PROSITE" id="PS50994"/>
    </source>
</evidence>
<evidence type="ECO:0000256" key="3">
    <source>
        <dbReference type="ARBA" id="ARBA00022722"/>
    </source>
</evidence>
<feature type="region of interest" description="Disordered" evidence="7">
    <location>
        <begin position="491"/>
        <end position="515"/>
    </location>
</feature>
<dbReference type="InterPro" id="IPR041373">
    <property type="entry name" value="RT_RNaseH"/>
</dbReference>
<evidence type="ECO:0000313" key="10">
    <source>
        <dbReference type="EMBL" id="KAK1629483.1"/>
    </source>
</evidence>
<gene>
    <name evidence="10" type="ORF">QYE76_003798</name>
</gene>
<feature type="region of interest" description="Disordered" evidence="7">
    <location>
        <begin position="532"/>
        <end position="566"/>
    </location>
</feature>
<dbReference type="Pfam" id="PF13456">
    <property type="entry name" value="RVT_3"/>
    <property type="match status" value="1"/>
</dbReference>
<feature type="compositionally biased region" description="Polar residues" evidence="7">
    <location>
        <begin position="532"/>
        <end position="548"/>
    </location>
</feature>
<dbReference type="InterPro" id="IPR036397">
    <property type="entry name" value="RNaseH_sf"/>
</dbReference>
<evidence type="ECO:0000256" key="2">
    <source>
        <dbReference type="ARBA" id="ARBA00022695"/>
    </source>
</evidence>
<feature type="region of interest" description="Disordered" evidence="7">
    <location>
        <begin position="320"/>
        <end position="398"/>
    </location>
</feature>
<dbReference type="GO" id="GO:0003964">
    <property type="term" value="F:RNA-directed DNA polymerase activity"/>
    <property type="evidence" value="ECO:0007669"/>
    <property type="project" value="UniProtKB-KW"/>
</dbReference>
<feature type="region of interest" description="Disordered" evidence="7">
    <location>
        <begin position="124"/>
        <end position="159"/>
    </location>
</feature>
<dbReference type="Pfam" id="PF00665">
    <property type="entry name" value="rve"/>
    <property type="match status" value="1"/>
</dbReference>
<reference evidence="10" key="1">
    <citation type="submission" date="2023-07" db="EMBL/GenBank/DDBJ databases">
        <title>A chromosome-level genome assembly of Lolium multiflorum.</title>
        <authorList>
            <person name="Chen Y."/>
            <person name="Copetti D."/>
            <person name="Kolliker R."/>
            <person name="Studer B."/>
        </authorList>
    </citation>
    <scope>NUCLEOTIDE SEQUENCE</scope>
    <source>
        <strain evidence="10">02402/16</strain>
        <tissue evidence="10">Leaf</tissue>
    </source>
</reference>
<dbReference type="PROSITE" id="PS50994">
    <property type="entry name" value="INTEGRASE"/>
    <property type="match status" value="1"/>
</dbReference>
<feature type="region of interest" description="Disordered" evidence="7">
    <location>
        <begin position="615"/>
        <end position="646"/>
    </location>
</feature>
<dbReference type="Gene3D" id="3.10.10.10">
    <property type="entry name" value="HIV Type 1 Reverse Transcriptase, subunit A, domain 1"/>
    <property type="match status" value="1"/>
</dbReference>
<dbReference type="GO" id="GO:0015074">
    <property type="term" value="P:DNA integration"/>
    <property type="evidence" value="ECO:0007669"/>
    <property type="project" value="InterPro"/>
</dbReference>
<dbReference type="InterPro" id="IPR002156">
    <property type="entry name" value="RNaseH_domain"/>
</dbReference>
<feature type="domain" description="RNase H type-1" evidence="8">
    <location>
        <begin position="1006"/>
        <end position="1135"/>
    </location>
</feature>
<proteinExistence type="predicted"/>
<feature type="region of interest" description="Disordered" evidence="7">
    <location>
        <begin position="425"/>
        <end position="447"/>
    </location>
</feature>
<evidence type="ECO:0000256" key="1">
    <source>
        <dbReference type="ARBA" id="ARBA00022679"/>
    </source>
</evidence>
<dbReference type="GO" id="GO:0004523">
    <property type="term" value="F:RNA-DNA hybrid ribonuclease activity"/>
    <property type="evidence" value="ECO:0007669"/>
    <property type="project" value="InterPro"/>
</dbReference>
<evidence type="ECO:0000256" key="7">
    <source>
        <dbReference type="SAM" id="MobiDB-lite"/>
    </source>
</evidence>
<dbReference type="GO" id="GO:0003676">
    <property type="term" value="F:nucleic acid binding"/>
    <property type="evidence" value="ECO:0007669"/>
    <property type="project" value="InterPro"/>
</dbReference>
<dbReference type="Gene3D" id="1.10.340.70">
    <property type="match status" value="1"/>
</dbReference>
<dbReference type="InterPro" id="IPR043502">
    <property type="entry name" value="DNA/RNA_pol_sf"/>
</dbReference>
<dbReference type="Pfam" id="PF17917">
    <property type="entry name" value="RT_RNaseH"/>
    <property type="match status" value="1"/>
</dbReference>
<keyword evidence="2" id="KW-0548">Nucleotidyltransferase</keyword>
<evidence type="ECO:0000259" key="8">
    <source>
        <dbReference type="PROSITE" id="PS50879"/>
    </source>
</evidence>
<keyword evidence="5" id="KW-0378">Hydrolase</keyword>